<evidence type="ECO:0000256" key="1">
    <source>
        <dbReference type="SAM" id="MobiDB-lite"/>
    </source>
</evidence>
<dbReference type="EMBL" id="JABZXJ010000006">
    <property type="protein sequence ID" value="MBF1648946.1"/>
    <property type="molecule type" value="Genomic_DNA"/>
</dbReference>
<sequence length="258" mass="28544">MSEQSSRENFVEQNPQDAVKPGTASQPSDDQASTVPGQYAHPGAANQTKAPIAVTTAYPKFPFRWLYGVRIVVTAVSLWLSVRILYKLVTTILDGYVSLALAEIIEAPQVIGYPVYEIMQIIAAILYLRSKGLGYILGVNILGLIVQLPSLPKLIENLLRLDIFFKYAKASTYLDWGLYIIDVALCIFFIVITIREYSRRQRMKTTQTQPVYAAAPHASVPQVVVPQTPEVPAQTQGAQAQTSQSQHAQTQNPPEPLM</sequence>
<feature type="compositionally biased region" description="Low complexity" evidence="1">
    <location>
        <begin position="229"/>
        <end position="251"/>
    </location>
</feature>
<comment type="caution">
    <text evidence="3">The sequence shown here is derived from an EMBL/GenBank/DDBJ whole genome shotgun (WGS) entry which is preliminary data.</text>
</comment>
<name>A0A930PHJ3_9MICC</name>
<organism evidence="3 4">
    <name type="scientific">Rothia dentocariosa</name>
    <dbReference type="NCBI Taxonomy" id="2047"/>
    <lineage>
        <taxon>Bacteria</taxon>
        <taxon>Bacillati</taxon>
        <taxon>Actinomycetota</taxon>
        <taxon>Actinomycetes</taxon>
        <taxon>Micrococcales</taxon>
        <taxon>Micrococcaceae</taxon>
        <taxon>Rothia</taxon>
    </lineage>
</organism>
<feature type="compositionally biased region" description="Basic and acidic residues" evidence="1">
    <location>
        <begin position="1"/>
        <end position="10"/>
    </location>
</feature>
<evidence type="ECO:0000256" key="2">
    <source>
        <dbReference type="SAM" id="Phobius"/>
    </source>
</evidence>
<keyword evidence="2" id="KW-1133">Transmembrane helix</keyword>
<keyword evidence="2" id="KW-0472">Membrane</keyword>
<evidence type="ECO:0000313" key="4">
    <source>
        <dbReference type="Proteomes" id="UP000769484"/>
    </source>
</evidence>
<feature type="region of interest" description="Disordered" evidence="1">
    <location>
        <begin position="229"/>
        <end position="258"/>
    </location>
</feature>
<feature type="compositionally biased region" description="Polar residues" evidence="1">
    <location>
        <begin position="23"/>
        <end position="36"/>
    </location>
</feature>
<accession>A0A930PHJ3</accession>
<reference evidence="3" key="1">
    <citation type="submission" date="2020-04" db="EMBL/GenBank/DDBJ databases">
        <title>Deep metagenomics examines the oral microbiome during advanced dental caries in children, revealing novel taxa and co-occurrences with host molecules.</title>
        <authorList>
            <person name="Baker J.L."/>
            <person name="Morton J.T."/>
            <person name="Dinis M."/>
            <person name="Alvarez R."/>
            <person name="Tran N.C."/>
            <person name="Knight R."/>
            <person name="Edlund A."/>
        </authorList>
    </citation>
    <scope>NUCLEOTIDE SEQUENCE</scope>
    <source>
        <strain evidence="3">JCVI_47_bin.4</strain>
    </source>
</reference>
<proteinExistence type="predicted"/>
<dbReference type="Proteomes" id="UP000769484">
    <property type="component" value="Unassembled WGS sequence"/>
</dbReference>
<keyword evidence="2" id="KW-0812">Transmembrane</keyword>
<feature type="transmembrane region" description="Helical" evidence="2">
    <location>
        <begin position="132"/>
        <end position="151"/>
    </location>
</feature>
<gene>
    <name evidence="3" type="ORF">HXO56_02430</name>
</gene>
<evidence type="ECO:0000313" key="3">
    <source>
        <dbReference type="EMBL" id="MBF1648946.1"/>
    </source>
</evidence>
<dbReference type="AlphaFoldDB" id="A0A930PHJ3"/>
<feature type="transmembrane region" description="Helical" evidence="2">
    <location>
        <begin position="65"/>
        <end position="86"/>
    </location>
</feature>
<feature type="region of interest" description="Disordered" evidence="1">
    <location>
        <begin position="1"/>
        <end position="43"/>
    </location>
</feature>
<feature type="transmembrane region" description="Helical" evidence="2">
    <location>
        <begin position="176"/>
        <end position="194"/>
    </location>
</feature>
<protein>
    <submittedName>
        <fullName evidence="3">Uncharacterized protein</fullName>
    </submittedName>
</protein>